<dbReference type="InterPro" id="IPR008906">
    <property type="entry name" value="HATC_C_dom"/>
</dbReference>
<feature type="domain" description="TTF-type" evidence="2">
    <location>
        <begin position="34"/>
        <end position="124"/>
    </location>
</feature>
<feature type="compositionally biased region" description="Polar residues" evidence="1">
    <location>
        <begin position="281"/>
        <end position="293"/>
    </location>
</feature>
<dbReference type="AlphaFoldDB" id="A0AAV7MVV0"/>
<dbReference type="GO" id="GO:0046983">
    <property type="term" value="F:protein dimerization activity"/>
    <property type="evidence" value="ECO:0007669"/>
    <property type="project" value="InterPro"/>
</dbReference>
<evidence type="ECO:0000256" key="1">
    <source>
        <dbReference type="SAM" id="MobiDB-lite"/>
    </source>
</evidence>
<dbReference type="SMART" id="SM00597">
    <property type="entry name" value="ZnF_TTF"/>
    <property type="match status" value="3"/>
</dbReference>
<gene>
    <name evidence="3" type="ORF">NDU88_004223</name>
</gene>
<reference evidence="3" key="1">
    <citation type="journal article" date="2022" name="bioRxiv">
        <title>Sequencing and chromosome-scale assembly of the giantPleurodeles waltlgenome.</title>
        <authorList>
            <person name="Brown T."/>
            <person name="Elewa A."/>
            <person name="Iarovenko S."/>
            <person name="Subramanian E."/>
            <person name="Araus A.J."/>
            <person name="Petzold A."/>
            <person name="Susuki M."/>
            <person name="Suzuki K.-i.T."/>
            <person name="Hayashi T."/>
            <person name="Toyoda A."/>
            <person name="Oliveira C."/>
            <person name="Osipova E."/>
            <person name="Leigh N.D."/>
            <person name="Simon A."/>
            <person name="Yun M.H."/>
        </authorList>
    </citation>
    <scope>NUCLEOTIDE SEQUENCE</scope>
    <source>
        <strain evidence="3">20211129_DDA</strain>
        <tissue evidence="3">Liver</tissue>
    </source>
</reference>
<protein>
    <recommendedName>
        <fullName evidence="2">TTF-type domain-containing protein</fullName>
    </recommendedName>
</protein>
<dbReference type="PANTHER" id="PTHR46880">
    <property type="entry name" value="RAS-ASSOCIATING DOMAIN-CONTAINING PROTEIN"/>
    <property type="match status" value="1"/>
</dbReference>
<dbReference type="InterPro" id="IPR006580">
    <property type="entry name" value="Znf_TTF"/>
</dbReference>
<feature type="domain" description="TTF-type" evidence="2">
    <location>
        <begin position="173"/>
        <end position="268"/>
    </location>
</feature>
<dbReference type="Pfam" id="PF25431">
    <property type="entry name" value="zf-C17orf113"/>
    <property type="match status" value="1"/>
</dbReference>
<name>A0AAV7MVV0_PLEWA</name>
<dbReference type="InterPro" id="IPR057456">
    <property type="entry name" value="Znf_C17orf113"/>
</dbReference>
<evidence type="ECO:0000313" key="3">
    <source>
        <dbReference type="EMBL" id="KAJ1106825.1"/>
    </source>
</evidence>
<feature type="compositionally biased region" description="Basic and acidic residues" evidence="1">
    <location>
        <begin position="1"/>
        <end position="11"/>
    </location>
</feature>
<feature type="compositionally biased region" description="Low complexity" evidence="1">
    <location>
        <begin position="17"/>
        <end position="30"/>
    </location>
</feature>
<feature type="region of interest" description="Disordered" evidence="1">
    <location>
        <begin position="1"/>
        <end position="30"/>
    </location>
</feature>
<dbReference type="SUPFAM" id="SSF53098">
    <property type="entry name" value="Ribonuclease H-like"/>
    <property type="match status" value="1"/>
</dbReference>
<feature type="domain" description="TTF-type" evidence="2">
    <location>
        <begin position="305"/>
        <end position="392"/>
    </location>
</feature>
<dbReference type="InterPro" id="IPR012337">
    <property type="entry name" value="RNaseH-like_sf"/>
</dbReference>
<dbReference type="PANTHER" id="PTHR46880:SF5">
    <property type="entry name" value="DUF4371 DOMAIN-CONTAINING PROTEIN"/>
    <property type="match status" value="1"/>
</dbReference>
<feature type="compositionally biased region" description="Polar residues" evidence="1">
    <location>
        <begin position="148"/>
        <end position="158"/>
    </location>
</feature>
<feature type="region of interest" description="Disordered" evidence="1">
    <location>
        <begin position="131"/>
        <end position="158"/>
    </location>
</feature>
<dbReference type="Proteomes" id="UP001066276">
    <property type="component" value="Chromosome 9"/>
</dbReference>
<dbReference type="Pfam" id="PF05699">
    <property type="entry name" value="Dimer_Tnp_hAT"/>
    <property type="match status" value="1"/>
</dbReference>
<comment type="caution">
    <text evidence="3">The sequence shown here is derived from an EMBL/GenBank/DDBJ whole genome shotgun (WGS) entry which is preliminary data.</text>
</comment>
<accession>A0AAV7MVV0</accession>
<dbReference type="EMBL" id="JANPWB010000013">
    <property type="protein sequence ID" value="KAJ1106825.1"/>
    <property type="molecule type" value="Genomic_DNA"/>
</dbReference>
<evidence type="ECO:0000313" key="4">
    <source>
        <dbReference type="Proteomes" id="UP001066276"/>
    </source>
</evidence>
<evidence type="ECO:0000259" key="2">
    <source>
        <dbReference type="SMART" id="SM00597"/>
    </source>
</evidence>
<organism evidence="3 4">
    <name type="scientific">Pleurodeles waltl</name>
    <name type="common">Iberian ribbed newt</name>
    <dbReference type="NCBI Taxonomy" id="8319"/>
    <lineage>
        <taxon>Eukaryota</taxon>
        <taxon>Metazoa</taxon>
        <taxon>Chordata</taxon>
        <taxon>Craniata</taxon>
        <taxon>Vertebrata</taxon>
        <taxon>Euteleostomi</taxon>
        <taxon>Amphibia</taxon>
        <taxon>Batrachia</taxon>
        <taxon>Caudata</taxon>
        <taxon>Salamandroidea</taxon>
        <taxon>Salamandridae</taxon>
        <taxon>Pleurodelinae</taxon>
        <taxon>Pleurodeles</taxon>
    </lineage>
</organism>
<keyword evidence="4" id="KW-1185">Reference proteome</keyword>
<sequence length="1002" mass="114129">MEIQEIVRGDEMAMGFPGTSSTEGSSPVSSSVKRKRMFQAHWKESWPWLVLKEIQGERPKMFCDVCLKYPDIAISHSGSGRNAFVNGCDQLRIESIRAHETSKAHMACFLRNNPGLEIPFKAQRLLKLNNTKKKKKHKTFRNEKAAASQGSSPSGRVNMNFSLTTRNHDAGKRKRMFQAQWKESWPWLVLKERQGEEPKMFCNICLAYPDVAVSHSVSRKNAFLSGCNQFRIEPIRAHEKSKSHTTCVSLCCEEKHSVMDSSLFKNEQAAQYKQADGFPGISSNNQTSLSPLTSRKDKKYDSEKRKRVFQAHWKKCWSWLFLKETQGESPKMYCSICLKYPDLAVSHSPSGKCAFLNGCDQFRVEPIKAHETSKAHKMCILLYNQEMKKTLDPTLASNAGSASPTVQCRAQLLIVQALQKLKEIERKRLMVLFTNAYCIAKQGMPLSDMDILCSAMKTAGVDLGDNYTNREKASEFIKCEAEVIRQDIKDIVLNSRFVCIVADGSTDNALVEQETVLVRVVNEGKPYTVFADLVPLYHKHAPDLMDGIVNGIKKVSLDLDQMKSSHSPGPTLVSVNFDGAPVMMESKGGVAAMLKHDIPFLLPFYCVTHKLQLGILDVVNKSTYISQFEETLKCIFKFYWKSPRRRKDAKKISKVLQANFTHFSDIEETRWVSGKEGALQAVQHDLHTVVMHLEQIGTQSDESSARARKYLSSVTSVRFITALYRLRDILEPVSQLSEFLKRDNILLIHVQPAIERCVSNLEILKNDLGENMQQFYNLYHPEQGTFGHQASDGWEILLSGPCPSAPSIRDMQLVENVIQYIDERFSHLYSMPYRGFQVFDYTMWPEGTEELDAYGRDDLNGILMHFDVLFSTQEKLAIIEEFSRLKTHMHNFKKKSIPVVCAYSTLLTNHPSNLSNILKLVEMMFTISVSTAEAERAFSAMNVVKHRLRSRLNRAILQDLMLIKLEGPKFEDFDPSRAIEYWLSARGTKHVRGHKRPYELVE</sequence>
<feature type="region of interest" description="Disordered" evidence="1">
    <location>
        <begin position="275"/>
        <end position="298"/>
    </location>
</feature>
<proteinExistence type="predicted"/>